<evidence type="ECO:0000313" key="3">
    <source>
        <dbReference type="Proteomes" id="UP001259340"/>
    </source>
</evidence>
<sequence length="244" mass="28104">MNVTKLLSENTKAAHNEILTALGSENNPSQWMTFCEVIDQHIPELKTKGRLSNKDVQSSLIGKLGFSSFKEYLETPTDKGGLGWSSGGWNAYRRAWNIVEEYPYLRNLDIKSGWLNAFANKLRKAEIEFPESLEEYNKIQNDIEEERNNNKDAKLDDQAKLITQLEDTQLEFKFKLATAQEQLSNANAKIEMFDSITEKHLNKIEQQAQEISELKNQLAKKPKTKEIKVELTRLEAFLVFIRGY</sequence>
<dbReference type="RefSeq" id="WP_310656079.1">
    <property type="nucleotide sequence ID" value="NZ_JAPMLB010000023.1"/>
</dbReference>
<name>A0AAW8NUI8_9GAMM</name>
<dbReference type="Proteomes" id="UP001271263">
    <property type="component" value="Unassembled WGS sequence"/>
</dbReference>
<gene>
    <name evidence="1" type="ORF">OS133_21695</name>
    <name evidence="2" type="ORF">OS134_21245</name>
</gene>
<dbReference type="EMBL" id="JAPMLE010000004">
    <property type="protein sequence ID" value="MDR8526221.1"/>
    <property type="molecule type" value="Genomic_DNA"/>
</dbReference>
<comment type="caution">
    <text evidence="1">The sequence shown here is derived from an EMBL/GenBank/DDBJ whole genome shotgun (WGS) entry which is preliminary data.</text>
</comment>
<proteinExistence type="predicted"/>
<evidence type="ECO:0000313" key="4">
    <source>
        <dbReference type="Proteomes" id="UP001271263"/>
    </source>
</evidence>
<evidence type="ECO:0000313" key="1">
    <source>
        <dbReference type="EMBL" id="MDR8526221.1"/>
    </source>
</evidence>
<dbReference type="Proteomes" id="UP001259340">
    <property type="component" value="Unassembled WGS sequence"/>
</dbReference>
<reference evidence="2 4" key="1">
    <citation type="journal article" date="2022" name="bioRxiv">
        <title>Prophages regulate Shewanella fidelis 3313 motility and biofilm formation: implications for gut colonization dynamics in Ciona robusta.</title>
        <authorList>
            <person name="Natarajan O."/>
            <person name="Gibboney S.L."/>
            <person name="Young M.N."/>
            <person name="Lim S.J."/>
            <person name="Pluta N."/>
            <person name="Atkinson C.G."/>
            <person name="Leigh B.A."/>
            <person name="Liberti A."/>
            <person name="Kees E.D."/>
            <person name="Breitbart M."/>
            <person name="Gralnick J.A."/>
            <person name="Dishaw L.J."/>
        </authorList>
    </citation>
    <scope>NUCLEOTIDE SEQUENCE [LARGE SCALE GENOMIC DNA]</scope>
    <source>
        <strain evidence="2 4">JG4066</strain>
    </source>
</reference>
<reference evidence="1" key="2">
    <citation type="submission" date="2022-11" db="EMBL/GenBank/DDBJ databases">
        <title>Prophages regulate Shewanella fidelis motility and biofilm formation: implications for gut colonization dynamics in Ciona robusta.</title>
        <authorList>
            <person name="Natarajan O."/>
            <person name="Gibboney S.L."/>
            <person name="Young M.N."/>
            <person name="Lim S.J."/>
            <person name="Pluta N."/>
            <person name="Atkinson C.G.F."/>
            <person name="Leigh B.A."/>
            <person name="Liberti A."/>
            <person name="Kees E."/>
            <person name="Breitbart M."/>
            <person name="Gralnick J."/>
            <person name="Dishaw L.J."/>
        </authorList>
    </citation>
    <scope>NUCLEOTIDE SEQUENCE</scope>
    <source>
        <strain evidence="1">3313</strain>
    </source>
</reference>
<organism evidence="1 3">
    <name type="scientific">Shewanella fidelis</name>
    <dbReference type="NCBI Taxonomy" id="173509"/>
    <lineage>
        <taxon>Bacteria</taxon>
        <taxon>Pseudomonadati</taxon>
        <taxon>Pseudomonadota</taxon>
        <taxon>Gammaproteobacteria</taxon>
        <taxon>Alteromonadales</taxon>
        <taxon>Shewanellaceae</taxon>
        <taxon>Shewanella</taxon>
    </lineage>
</organism>
<evidence type="ECO:0000313" key="2">
    <source>
        <dbReference type="EMBL" id="MDW4826597.1"/>
    </source>
</evidence>
<accession>A0AAW8NUI8</accession>
<protein>
    <submittedName>
        <fullName evidence="1">Uncharacterized protein</fullName>
    </submittedName>
</protein>
<dbReference type="AlphaFoldDB" id="A0AAW8NUI8"/>
<dbReference type="EMBL" id="JAPMLD010000022">
    <property type="protein sequence ID" value="MDW4826597.1"/>
    <property type="molecule type" value="Genomic_DNA"/>
</dbReference>
<keyword evidence="4" id="KW-1185">Reference proteome</keyword>